<dbReference type="GO" id="GO:0003677">
    <property type="term" value="F:DNA binding"/>
    <property type="evidence" value="ECO:0007669"/>
    <property type="project" value="UniProtKB-KW"/>
</dbReference>
<dbReference type="OrthoDB" id="9790747at2"/>
<dbReference type="RefSeq" id="WP_090070715.1">
    <property type="nucleotide sequence ID" value="NZ_FOVR01000003.1"/>
</dbReference>
<dbReference type="AlphaFoldDB" id="A0A1I5EET3"/>
<dbReference type="Proteomes" id="UP000199236">
    <property type="component" value="Unassembled WGS sequence"/>
</dbReference>
<dbReference type="InterPro" id="IPR001845">
    <property type="entry name" value="HTH_ArsR_DNA-bd_dom"/>
</dbReference>
<evidence type="ECO:0000313" key="5">
    <source>
        <dbReference type="EMBL" id="SFO09965.1"/>
    </source>
</evidence>
<dbReference type="PRINTS" id="PR00778">
    <property type="entry name" value="HTHARSR"/>
</dbReference>
<evidence type="ECO:0000256" key="3">
    <source>
        <dbReference type="ARBA" id="ARBA00023163"/>
    </source>
</evidence>
<dbReference type="PANTHER" id="PTHR43132">
    <property type="entry name" value="ARSENICAL RESISTANCE OPERON REPRESSOR ARSR-RELATED"/>
    <property type="match status" value="1"/>
</dbReference>
<dbReference type="EMBL" id="FOVR01000003">
    <property type="protein sequence ID" value="SFO09965.1"/>
    <property type="molecule type" value="Genomic_DNA"/>
</dbReference>
<evidence type="ECO:0000259" key="4">
    <source>
        <dbReference type="PROSITE" id="PS50987"/>
    </source>
</evidence>
<dbReference type="SUPFAM" id="SSF46785">
    <property type="entry name" value="Winged helix' DNA-binding domain"/>
    <property type="match status" value="1"/>
</dbReference>
<accession>A0A1I5EET3</accession>
<name>A0A1I5EET3_9HYPH</name>
<keyword evidence="6" id="KW-1185">Reference proteome</keyword>
<dbReference type="GO" id="GO:0003700">
    <property type="term" value="F:DNA-binding transcription factor activity"/>
    <property type="evidence" value="ECO:0007669"/>
    <property type="project" value="InterPro"/>
</dbReference>
<organism evidence="5 6">
    <name type="scientific">Cohaesibacter marisflavi</name>
    <dbReference type="NCBI Taxonomy" id="655353"/>
    <lineage>
        <taxon>Bacteria</taxon>
        <taxon>Pseudomonadati</taxon>
        <taxon>Pseudomonadota</taxon>
        <taxon>Alphaproteobacteria</taxon>
        <taxon>Hyphomicrobiales</taxon>
        <taxon>Cohaesibacteraceae</taxon>
    </lineage>
</organism>
<sequence>MYTASDIWNAQSRAQIILSALAQETRLEVFRLLSQAGHDGMGAGSIAKALGVPHNTLSTHLSILQRAGLIRSERQGRNIIYFGLQDCLTDLMAFLQDECPQAMPAGEDEMAVKEA</sequence>
<keyword evidence="2" id="KW-0238">DNA-binding</keyword>
<dbReference type="InterPro" id="IPR036388">
    <property type="entry name" value="WH-like_DNA-bd_sf"/>
</dbReference>
<dbReference type="NCBIfam" id="NF033788">
    <property type="entry name" value="HTH_metalloreg"/>
    <property type="match status" value="1"/>
</dbReference>
<dbReference type="InterPro" id="IPR036390">
    <property type="entry name" value="WH_DNA-bd_sf"/>
</dbReference>
<dbReference type="STRING" id="655353.SAMN04488056_103155"/>
<dbReference type="Pfam" id="PF12840">
    <property type="entry name" value="HTH_20"/>
    <property type="match status" value="1"/>
</dbReference>
<gene>
    <name evidence="5" type="ORF">SAMN04488056_103155</name>
</gene>
<dbReference type="CDD" id="cd00090">
    <property type="entry name" value="HTH_ARSR"/>
    <property type="match status" value="1"/>
</dbReference>
<dbReference type="SMART" id="SM00418">
    <property type="entry name" value="HTH_ARSR"/>
    <property type="match status" value="1"/>
</dbReference>
<dbReference type="PROSITE" id="PS50987">
    <property type="entry name" value="HTH_ARSR_2"/>
    <property type="match status" value="1"/>
</dbReference>
<dbReference type="InterPro" id="IPR011991">
    <property type="entry name" value="ArsR-like_HTH"/>
</dbReference>
<protein>
    <submittedName>
        <fullName evidence="5">Helix-turn-helix domain-containing protein</fullName>
    </submittedName>
</protein>
<keyword evidence="3" id="KW-0804">Transcription</keyword>
<evidence type="ECO:0000313" key="6">
    <source>
        <dbReference type="Proteomes" id="UP000199236"/>
    </source>
</evidence>
<dbReference type="InterPro" id="IPR051011">
    <property type="entry name" value="Metal_resp_trans_reg"/>
</dbReference>
<reference evidence="5 6" key="1">
    <citation type="submission" date="2016-10" db="EMBL/GenBank/DDBJ databases">
        <authorList>
            <person name="de Groot N.N."/>
        </authorList>
    </citation>
    <scope>NUCLEOTIDE SEQUENCE [LARGE SCALE GENOMIC DNA]</scope>
    <source>
        <strain evidence="5 6">CGMCC 1.9157</strain>
    </source>
</reference>
<proteinExistence type="predicted"/>
<evidence type="ECO:0000256" key="1">
    <source>
        <dbReference type="ARBA" id="ARBA00023015"/>
    </source>
</evidence>
<evidence type="ECO:0000256" key="2">
    <source>
        <dbReference type="ARBA" id="ARBA00023125"/>
    </source>
</evidence>
<keyword evidence="1" id="KW-0805">Transcription regulation</keyword>
<dbReference type="Gene3D" id="1.10.10.10">
    <property type="entry name" value="Winged helix-like DNA-binding domain superfamily/Winged helix DNA-binding domain"/>
    <property type="match status" value="1"/>
</dbReference>
<feature type="domain" description="HTH arsR-type" evidence="4">
    <location>
        <begin position="7"/>
        <end position="103"/>
    </location>
</feature>
<dbReference type="PANTHER" id="PTHR43132:SF2">
    <property type="entry name" value="ARSENICAL RESISTANCE OPERON REPRESSOR ARSR-RELATED"/>
    <property type="match status" value="1"/>
</dbReference>